<dbReference type="PANTHER" id="PTHR18964:SF173">
    <property type="entry name" value="GLUCOKINASE"/>
    <property type="match status" value="1"/>
</dbReference>
<dbReference type="Pfam" id="PF12802">
    <property type="entry name" value="MarR_2"/>
    <property type="match status" value="1"/>
</dbReference>
<accession>A0A848KSF8</accession>
<dbReference type="GO" id="GO:0003700">
    <property type="term" value="F:DNA-binding transcription factor activity"/>
    <property type="evidence" value="ECO:0007669"/>
    <property type="project" value="InterPro"/>
</dbReference>
<dbReference type="PANTHER" id="PTHR18964">
    <property type="entry name" value="ROK (REPRESSOR, ORF, KINASE) FAMILY"/>
    <property type="match status" value="1"/>
</dbReference>
<comment type="caution">
    <text evidence="3">The sequence shown here is derived from an EMBL/GenBank/DDBJ whole genome shotgun (WGS) entry which is preliminary data.</text>
</comment>
<feature type="domain" description="HTH marR-type" evidence="2">
    <location>
        <begin position="14"/>
        <end position="65"/>
    </location>
</feature>
<dbReference type="InterPro" id="IPR000835">
    <property type="entry name" value="HTH_MarR-typ"/>
</dbReference>
<dbReference type="InterPro" id="IPR036390">
    <property type="entry name" value="WH_DNA-bd_sf"/>
</dbReference>
<dbReference type="RefSeq" id="WP_170193864.1">
    <property type="nucleotide sequence ID" value="NZ_JABBNB010000007.1"/>
</dbReference>
<gene>
    <name evidence="3" type="ORF">HH308_09100</name>
</gene>
<protein>
    <submittedName>
        <fullName evidence="3">ROK family transcriptional regulator</fullName>
    </submittedName>
</protein>
<dbReference type="CDD" id="cd00090">
    <property type="entry name" value="HTH_ARSR"/>
    <property type="match status" value="1"/>
</dbReference>
<sequence length="384" mass="39779">MAAISPGSPSALRTLNRSRVLEVLAAGSDVHQAELARMTGLAPATVSNIVRELHDDGMVTTVRSGRRTSVRLVRRSGYVVGIDVGHRHIGVAVADTDGTILGEDFRQLDDPVTASNTLRRGRQILDGLFARTGVDAEDITAIGVGIPAPVDRAGFVGSPTILPGWVGAHAADLVGAELGVDAPVTVANDANLGALAEHRFGVGVGTQNMAYVKVGAGVGAGLIVDGRLLTGANGTAGEIGHNCYDEYGEVCRCGNRGCLETLVAAPQVVSLLTATHGVATLDELVHRATAGDRPSVRVLQDTGRQIGRAMADLCNLINPELIVIGGELARAHEVLLPSIEMIIARTAVPAAASDLRLSVARFEGRAQLIGAVAIAVDCVSVMFK</sequence>
<dbReference type="Pfam" id="PF00480">
    <property type="entry name" value="ROK"/>
    <property type="match status" value="1"/>
</dbReference>
<organism evidence="3 4">
    <name type="scientific">Gordonia asplenii</name>
    <dbReference type="NCBI Taxonomy" id="2725283"/>
    <lineage>
        <taxon>Bacteria</taxon>
        <taxon>Bacillati</taxon>
        <taxon>Actinomycetota</taxon>
        <taxon>Actinomycetes</taxon>
        <taxon>Mycobacteriales</taxon>
        <taxon>Gordoniaceae</taxon>
        <taxon>Gordonia</taxon>
    </lineage>
</organism>
<dbReference type="Proteomes" id="UP000550729">
    <property type="component" value="Unassembled WGS sequence"/>
</dbReference>
<dbReference type="Gene3D" id="1.10.10.10">
    <property type="entry name" value="Winged helix-like DNA-binding domain superfamily/Winged helix DNA-binding domain"/>
    <property type="match status" value="1"/>
</dbReference>
<keyword evidence="4" id="KW-1185">Reference proteome</keyword>
<reference evidence="3 4" key="1">
    <citation type="submission" date="2020-04" db="EMBL/GenBank/DDBJ databases">
        <title>Gordonia sp. nov. TBRC 11910.</title>
        <authorList>
            <person name="Suriyachadkun C."/>
        </authorList>
    </citation>
    <scope>NUCLEOTIDE SEQUENCE [LARGE SCALE GENOMIC DNA]</scope>
    <source>
        <strain evidence="3 4">TBRC 11910</strain>
    </source>
</reference>
<dbReference type="InterPro" id="IPR011991">
    <property type="entry name" value="ArsR-like_HTH"/>
</dbReference>
<evidence type="ECO:0000313" key="4">
    <source>
        <dbReference type="Proteomes" id="UP000550729"/>
    </source>
</evidence>
<dbReference type="InterPro" id="IPR036388">
    <property type="entry name" value="WH-like_DNA-bd_sf"/>
</dbReference>
<name>A0A848KSF8_9ACTN</name>
<dbReference type="AlphaFoldDB" id="A0A848KSF8"/>
<dbReference type="InterPro" id="IPR049874">
    <property type="entry name" value="ROK_cs"/>
</dbReference>
<evidence type="ECO:0000313" key="3">
    <source>
        <dbReference type="EMBL" id="NMO01370.1"/>
    </source>
</evidence>
<dbReference type="PROSITE" id="PS01125">
    <property type="entry name" value="ROK"/>
    <property type="match status" value="1"/>
</dbReference>
<dbReference type="InterPro" id="IPR043129">
    <property type="entry name" value="ATPase_NBD"/>
</dbReference>
<dbReference type="EMBL" id="JABBNB010000007">
    <property type="protein sequence ID" value="NMO01370.1"/>
    <property type="molecule type" value="Genomic_DNA"/>
</dbReference>
<evidence type="ECO:0000256" key="1">
    <source>
        <dbReference type="ARBA" id="ARBA00006479"/>
    </source>
</evidence>
<proteinExistence type="inferred from homology"/>
<dbReference type="InterPro" id="IPR000600">
    <property type="entry name" value="ROK"/>
</dbReference>
<evidence type="ECO:0000259" key="2">
    <source>
        <dbReference type="Pfam" id="PF12802"/>
    </source>
</evidence>
<comment type="similarity">
    <text evidence="1">Belongs to the ROK (NagC/XylR) family.</text>
</comment>
<dbReference type="Gene3D" id="3.30.420.40">
    <property type="match status" value="2"/>
</dbReference>
<dbReference type="SUPFAM" id="SSF53067">
    <property type="entry name" value="Actin-like ATPase domain"/>
    <property type="match status" value="1"/>
</dbReference>
<dbReference type="SUPFAM" id="SSF46785">
    <property type="entry name" value="Winged helix' DNA-binding domain"/>
    <property type="match status" value="1"/>
</dbReference>